<evidence type="ECO:0000256" key="5">
    <source>
        <dbReference type="PROSITE-ProRule" id="PRU00192"/>
    </source>
</evidence>
<dbReference type="InterPro" id="IPR036034">
    <property type="entry name" value="PDZ_sf"/>
</dbReference>
<dbReference type="SUPFAM" id="SSF52540">
    <property type="entry name" value="P-loop containing nucleoside triphosphate hydrolases"/>
    <property type="match status" value="1"/>
</dbReference>
<dbReference type="PROSITE" id="PS50106">
    <property type="entry name" value="PDZ"/>
    <property type="match status" value="1"/>
</dbReference>
<evidence type="ECO:0000256" key="4">
    <source>
        <dbReference type="PIRSR" id="PIRSR600760-2"/>
    </source>
</evidence>
<dbReference type="PROSITE" id="PS50052">
    <property type="entry name" value="GUANYLATE_KINASE_2"/>
    <property type="match status" value="1"/>
</dbReference>
<dbReference type="FunFam" id="3.30.63.10:FF:000002">
    <property type="entry name" value="Guanylate kinase 1"/>
    <property type="match status" value="1"/>
</dbReference>
<feature type="domain" description="Guanylate kinase-like" evidence="7">
    <location>
        <begin position="523"/>
        <end position="736"/>
    </location>
</feature>
<feature type="domain" description="PDZ" evidence="8">
    <location>
        <begin position="311"/>
        <end position="390"/>
    </location>
</feature>
<comment type="caution">
    <text evidence="9">The sequence shown here is derived from an EMBL/GenBank/DDBJ whole genome shotgun (WGS) entry which is preliminary data.</text>
</comment>
<dbReference type="Pfam" id="PF00459">
    <property type="entry name" value="Inositol_P"/>
    <property type="match status" value="1"/>
</dbReference>
<evidence type="ECO:0008006" key="11">
    <source>
        <dbReference type="Google" id="ProtNLM"/>
    </source>
</evidence>
<dbReference type="Gene3D" id="2.30.42.10">
    <property type="match status" value="1"/>
</dbReference>
<gene>
    <name evidence="9" type="ORF">V9T40_004408</name>
</gene>
<dbReference type="PROSITE" id="PS50002">
    <property type="entry name" value="SH3"/>
    <property type="match status" value="1"/>
</dbReference>
<dbReference type="AlphaFoldDB" id="A0AAN9TWJ1"/>
<evidence type="ECO:0000313" key="9">
    <source>
        <dbReference type="EMBL" id="KAK7604135.1"/>
    </source>
</evidence>
<feature type="domain" description="SH3" evidence="6">
    <location>
        <begin position="398"/>
        <end position="467"/>
    </location>
</feature>
<feature type="binding site" evidence="4">
    <location>
        <position position="248"/>
    </location>
    <ligand>
        <name>Mg(2+)</name>
        <dbReference type="ChEBI" id="CHEBI:18420"/>
        <label>1</label>
        <note>catalytic</note>
    </ligand>
</feature>
<dbReference type="SUPFAM" id="SSF56655">
    <property type="entry name" value="Carbohydrate phosphatase"/>
    <property type="match status" value="1"/>
</dbReference>
<sequence>MKQSADLINKLLVVSEKAARLSRACRQNGHLLSLLVQEKKNDEKNARFVKDFKTLADVLVQEMIKYDLEKEFPDLKNSIHGEENNTFTNTLGESVTVKLTDSKSNTVSFLEKILNGDTTAAHLMTKTMYDAVSIDDVPVHVLPDDGHYLDFTDLALWIDPIGKWIGCAFWGISVNDFSATSIPFQSFSVPSEHVIAISVSESDMNKNKLVKAGFKLISPAGAGHKILCVILGIVDAYILSQGTTYFWDTCGSHAILKSIKGNIWNYQKCLNHELVELSYCEKEEGQNIKQYSNKDGFIAYSGAIMIHQYKVISLVKQPDVPLGLTVEQDENGNVIVARVLAGSTIDKENLMHPGDIILEINGVNVESAEKLMNTVSECKSTLQIRIASKNDSDQMVKPQQCYVRALFNYYPQEDSLLPCEKLGLEFQIGDILQILDQKDPIWWQAKKVGGDGSVGLIPSTDLEERRKAYVPPEADYVHKIGICGARIARRKRKKMYQSKLNIEFDKADLFLYEEVTKMPPFKRRTLAIVGPPAVGRRTLKGRLINSNPEKFAGVIPVTSRPQREYEENGKNYWFVEREEMEKQIKQHKFLEYGEHNGNIYGTSLDSIRNVINEGRMCVLDCSPTALKILHNSAEFMPYVIFIAAAGMESLKNLHDYGRYNGYSTRTLTFDRQSSIRYSSRRARTLESLATLYEDEDIKKILEESSCLQRTYEKYIDTVIVNEDMDKTFLQIVEVLETLANQHQWVPVNWVY</sequence>
<feature type="binding site" evidence="4">
    <location>
        <position position="82"/>
    </location>
    <ligand>
        <name>Mg(2+)</name>
        <dbReference type="ChEBI" id="CHEBI:18420"/>
        <label>1</label>
        <note>catalytic</note>
    </ligand>
</feature>
<dbReference type="Gene3D" id="3.40.50.300">
    <property type="entry name" value="P-loop containing nucleotide triphosphate hydrolases"/>
    <property type="match status" value="1"/>
</dbReference>
<protein>
    <recommendedName>
        <fullName evidence="11">MAGUK p55 subfamily member 6</fullName>
    </recommendedName>
</protein>
<evidence type="ECO:0000259" key="6">
    <source>
        <dbReference type="PROSITE" id="PS50002"/>
    </source>
</evidence>
<organism evidence="9 10">
    <name type="scientific">Parthenolecanium corni</name>
    <dbReference type="NCBI Taxonomy" id="536013"/>
    <lineage>
        <taxon>Eukaryota</taxon>
        <taxon>Metazoa</taxon>
        <taxon>Ecdysozoa</taxon>
        <taxon>Arthropoda</taxon>
        <taxon>Hexapoda</taxon>
        <taxon>Insecta</taxon>
        <taxon>Pterygota</taxon>
        <taxon>Neoptera</taxon>
        <taxon>Paraneoptera</taxon>
        <taxon>Hemiptera</taxon>
        <taxon>Sternorrhyncha</taxon>
        <taxon>Coccoidea</taxon>
        <taxon>Coccidae</taxon>
        <taxon>Parthenolecanium</taxon>
    </lineage>
</organism>
<proteinExistence type="inferred from homology"/>
<dbReference type="Gene3D" id="3.30.540.10">
    <property type="entry name" value="Fructose-1,6-Bisphosphatase, subunit A, domain 1"/>
    <property type="match status" value="1"/>
</dbReference>
<feature type="binding site" evidence="4">
    <location>
        <position position="101"/>
    </location>
    <ligand>
        <name>Mg(2+)</name>
        <dbReference type="ChEBI" id="CHEBI:18420"/>
        <label>1</label>
        <note>catalytic</note>
    </ligand>
</feature>
<reference evidence="9 10" key="1">
    <citation type="submission" date="2024-03" db="EMBL/GenBank/DDBJ databases">
        <title>Adaptation during the transition from Ophiocordyceps entomopathogen to insect associate is accompanied by gene loss and intensified selection.</title>
        <authorList>
            <person name="Ward C.M."/>
            <person name="Onetto C.A."/>
            <person name="Borneman A.R."/>
        </authorList>
    </citation>
    <scope>NUCLEOTIDE SEQUENCE [LARGE SCALE GENOMIC DNA]</scope>
    <source>
        <strain evidence="9">AWRI1</strain>
        <tissue evidence="9">Single Adult Female</tissue>
    </source>
</reference>
<keyword evidence="3 5" id="KW-0728">SH3 domain</keyword>
<dbReference type="Gene3D" id="3.40.190.80">
    <property type="match status" value="1"/>
</dbReference>
<dbReference type="PROSITE" id="PS00856">
    <property type="entry name" value="GUANYLATE_KINASE_1"/>
    <property type="match status" value="1"/>
</dbReference>
<comment type="similarity">
    <text evidence="1">Belongs to the MAGUK family.</text>
</comment>
<dbReference type="PANTHER" id="PTHR23122">
    <property type="entry name" value="MEMBRANE-ASSOCIATED GUANYLATE KINASE MAGUK"/>
    <property type="match status" value="1"/>
</dbReference>
<dbReference type="InterPro" id="IPR008144">
    <property type="entry name" value="Guanylate_kin-like_dom"/>
</dbReference>
<dbReference type="InterPro" id="IPR001478">
    <property type="entry name" value="PDZ"/>
</dbReference>
<dbReference type="CDD" id="cd11862">
    <property type="entry name" value="SH3_MPP"/>
    <property type="match status" value="1"/>
</dbReference>
<dbReference type="Pfam" id="PF07653">
    <property type="entry name" value="SH3_2"/>
    <property type="match status" value="1"/>
</dbReference>
<keyword evidence="4" id="KW-0479">Metal-binding</keyword>
<dbReference type="SMART" id="SM00326">
    <property type="entry name" value="SH3"/>
    <property type="match status" value="1"/>
</dbReference>
<accession>A0AAN9TWJ1</accession>
<comment type="cofactor">
    <cofactor evidence="4">
        <name>Mg(2+)</name>
        <dbReference type="ChEBI" id="CHEBI:18420"/>
    </cofactor>
</comment>
<evidence type="ECO:0000259" key="8">
    <source>
        <dbReference type="PROSITE" id="PS50106"/>
    </source>
</evidence>
<dbReference type="SUPFAM" id="SSF50156">
    <property type="entry name" value="PDZ domain-like"/>
    <property type="match status" value="1"/>
</dbReference>
<dbReference type="SMART" id="SM00228">
    <property type="entry name" value="PDZ"/>
    <property type="match status" value="1"/>
</dbReference>
<comment type="similarity">
    <text evidence="2">Belongs to the inositol monophosphatase superfamily.</text>
</comment>
<dbReference type="GO" id="GO:0046872">
    <property type="term" value="F:metal ion binding"/>
    <property type="evidence" value="ECO:0007669"/>
    <property type="project" value="UniProtKB-KW"/>
</dbReference>
<keyword evidence="10" id="KW-1185">Reference proteome</keyword>
<dbReference type="InterPro" id="IPR050716">
    <property type="entry name" value="MAGUK"/>
</dbReference>
<dbReference type="InterPro" id="IPR036028">
    <property type="entry name" value="SH3-like_dom_sf"/>
</dbReference>
<dbReference type="InterPro" id="IPR000760">
    <property type="entry name" value="Inositol_monophosphatase-like"/>
</dbReference>
<dbReference type="EMBL" id="JBBCAQ010000004">
    <property type="protein sequence ID" value="KAK7604135.1"/>
    <property type="molecule type" value="Genomic_DNA"/>
</dbReference>
<dbReference type="InterPro" id="IPR001452">
    <property type="entry name" value="SH3_domain"/>
</dbReference>
<evidence type="ECO:0000256" key="1">
    <source>
        <dbReference type="ARBA" id="ARBA00007014"/>
    </source>
</evidence>
<dbReference type="InterPro" id="IPR020590">
    <property type="entry name" value="Guanylate_kinase_CS"/>
</dbReference>
<evidence type="ECO:0000259" key="7">
    <source>
        <dbReference type="PROSITE" id="PS50052"/>
    </source>
</evidence>
<dbReference type="Pfam" id="PF00625">
    <property type="entry name" value="Guanylate_kin"/>
    <property type="match status" value="1"/>
</dbReference>
<evidence type="ECO:0000256" key="2">
    <source>
        <dbReference type="ARBA" id="ARBA00009759"/>
    </source>
</evidence>
<keyword evidence="4" id="KW-0460">Magnesium</keyword>
<evidence type="ECO:0000256" key="3">
    <source>
        <dbReference type="ARBA" id="ARBA00022443"/>
    </source>
</evidence>
<dbReference type="SMART" id="SM00072">
    <property type="entry name" value="GuKc"/>
    <property type="match status" value="1"/>
</dbReference>
<evidence type="ECO:0000313" key="10">
    <source>
        <dbReference type="Proteomes" id="UP001367676"/>
    </source>
</evidence>
<dbReference type="Proteomes" id="UP001367676">
    <property type="component" value="Unassembled WGS sequence"/>
</dbReference>
<dbReference type="Gene3D" id="2.30.30.40">
    <property type="entry name" value="SH3 Domains"/>
    <property type="match status" value="1"/>
</dbReference>
<dbReference type="SUPFAM" id="SSF50044">
    <property type="entry name" value="SH3-domain"/>
    <property type="match status" value="1"/>
</dbReference>
<dbReference type="CDD" id="cd00071">
    <property type="entry name" value="GMPK"/>
    <property type="match status" value="1"/>
</dbReference>
<dbReference type="Pfam" id="PF00595">
    <property type="entry name" value="PDZ"/>
    <property type="match status" value="1"/>
</dbReference>
<name>A0AAN9TWJ1_9HEMI</name>
<dbReference type="InterPro" id="IPR027417">
    <property type="entry name" value="P-loop_NTPase"/>
</dbReference>
<dbReference type="InterPro" id="IPR008145">
    <property type="entry name" value="GK/Ca_channel_bsu"/>
</dbReference>